<keyword evidence="1" id="KW-0472">Membrane</keyword>
<dbReference type="EMBL" id="GIKN01007878">
    <property type="protein sequence ID" value="NIE50151.1"/>
    <property type="molecule type" value="Transcribed_RNA"/>
</dbReference>
<keyword evidence="1" id="KW-0812">Transmembrane</keyword>
<protein>
    <submittedName>
        <fullName evidence="2">Uncharacterized protein</fullName>
    </submittedName>
</protein>
<dbReference type="AlphaFoldDB" id="A0A6G5AGN1"/>
<evidence type="ECO:0000256" key="1">
    <source>
        <dbReference type="SAM" id="Phobius"/>
    </source>
</evidence>
<evidence type="ECO:0000313" key="2">
    <source>
        <dbReference type="EMBL" id="NIE50151.1"/>
    </source>
</evidence>
<name>A0A6G5AGN1_RHIMP</name>
<feature type="transmembrane region" description="Helical" evidence="1">
    <location>
        <begin position="235"/>
        <end position="257"/>
    </location>
</feature>
<sequence>MLHSCLLRSFTTFSSAVRASICFLSAAICWSFFSSSSWNCNVLTCSAKKGCLLFSSSILCSRDRIFLASFTTCSKIASFGGDNCLFSLFLVSGTSLISGSYPSSTDDEAPASWLNSSRDIVVFCPFCCCVLLLVLTGIATAAWGDHICYSSFFLLSFIEIFLLFVIQPTEKQRLLKILFVDVRDELIISPFPRFPVPALVFRLACVRCGWPCLGLSFCCLLLFLGFRLGCHGVAIASRATFGGLRFLHGFSIFRILALDFQNGKS</sequence>
<reference evidence="2" key="1">
    <citation type="submission" date="2020-03" db="EMBL/GenBank/DDBJ databases">
        <title>A transcriptome and proteome of the tick Rhipicephalus microplus shaped by the genetic composition of its hosts and developmental stage.</title>
        <authorList>
            <person name="Garcia G.R."/>
            <person name="Ribeiro J.M.C."/>
            <person name="Maruyama S.R."/>
            <person name="Gardinasse L.G."/>
            <person name="Nelson K."/>
            <person name="Ferreira B.R."/>
            <person name="Andrade T.G."/>
            <person name="Santos I.K.F.M."/>
        </authorList>
    </citation>
    <scope>NUCLEOTIDE SEQUENCE</scope>
    <source>
        <strain evidence="2">NSGR</strain>
        <tissue evidence="2">Salivary glands</tissue>
    </source>
</reference>
<accession>A0A6G5AGN1</accession>
<feature type="transmembrane region" description="Helical" evidence="1">
    <location>
        <begin position="208"/>
        <end position="229"/>
    </location>
</feature>
<keyword evidence="1" id="KW-1133">Transmembrane helix</keyword>
<proteinExistence type="predicted"/>
<feature type="transmembrane region" description="Helical" evidence="1">
    <location>
        <begin position="149"/>
        <end position="166"/>
    </location>
</feature>
<feature type="transmembrane region" description="Helical" evidence="1">
    <location>
        <begin position="120"/>
        <end position="143"/>
    </location>
</feature>
<feature type="transmembrane region" description="Helical" evidence="1">
    <location>
        <begin position="12"/>
        <end position="33"/>
    </location>
</feature>
<organism evidence="2">
    <name type="scientific">Rhipicephalus microplus</name>
    <name type="common">Cattle tick</name>
    <name type="synonym">Boophilus microplus</name>
    <dbReference type="NCBI Taxonomy" id="6941"/>
    <lineage>
        <taxon>Eukaryota</taxon>
        <taxon>Metazoa</taxon>
        <taxon>Ecdysozoa</taxon>
        <taxon>Arthropoda</taxon>
        <taxon>Chelicerata</taxon>
        <taxon>Arachnida</taxon>
        <taxon>Acari</taxon>
        <taxon>Parasitiformes</taxon>
        <taxon>Ixodida</taxon>
        <taxon>Ixodoidea</taxon>
        <taxon>Ixodidae</taxon>
        <taxon>Rhipicephalinae</taxon>
        <taxon>Rhipicephalus</taxon>
        <taxon>Boophilus</taxon>
    </lineage>
</organism>